<evidence type="ECO:0000256" key="1">
    <source>
        <dbReference type="ARBA" id="ARBA00001947"/>
    </source>
</evidence>
<accession>A0AAD5NA14</accession>
<dbReference type="PANTHER" id="PTHR11705:SF51">
    <property type="entry name" value="CARBOXYPEPTIDASE SURO-1-RELATED"/>
    <property type="match status" value="1"/>
</dbReference>
<organism evidence="5 6">
    <name type="scientific">Parelaphostrongylus tenuis</name>
    <name type="common">Meningeal worm</name>
    <dbReference type="NCBI Taxonomy" id="148309"/>
    <lineage>
        <taxon>Eukaryota</taxon>
        <taxon>Metazoa</taxon>
        <taxon>Ecdysozoa</taxon>
        <taxon>Nematoda</taxon>
        <taxon>Chromadorea</taxon>
        <taxon>Rhabditida</taxon>
        <taxon>Rhabditina</taxon>
        <taxon>Rhabditomorpha</taxon>
        <taxon>Strongyloidea</taxon>
        <taxon>Metastrongylidae</taxon>
        <taxon>Parelaphostrongylus</taxon>
    </lineage>
</organism>
<sequence length="168" mass="19626">MISSKHAFAMEQRFRRANISYEIRVPDVEKLIIKNERMTRTSRRRGYGRRLQDDPILDSEPDDDLSRVGKLKKAKYSFGDYASYADMVKFMRTIEFYYPNITKIVRLGTTHEGKPIEGMKIGHPISSTNKRAIWIDGNIHAREWASSHTALYLSIRYPAKNAIEKLYH</sequence>
<keyword evidence="6" id="KW-1185">Reference proteome</keyword>
<dbReference type="GO" id="GO:0004181">
    <property type="term" value="F:metallocarboxypeptidase activity"/>
    <property type="evidence" value="ECO:0007669"/>
    <property type="project" value="InterPro"/>
</dbReference>
<keyword evidence="5" id="KW-0121">Carboxypeptidase</keyword>
<dbReference type="GO" id="GO:0005615">
    <property type="term" value="C:extracellular space"/>
    <property type="evidence" value="ECO:0007669"/>
    <property type="project" value="TreeGrafter"/>
</dbReference>
<keyword evidence="5" id="KW-0378">Hydrolase</keyword>
<keyword evidence="5" id="KW-0645">Protease</keyword>
<comment type="caution">
    <text evidence="3">Lacks conserved residue(s) required for the propagation of feature annotation.</text>
</comment>
<dbReference type="PANTHER" id="PTHR11705">
    <property type="entry name" value="PROTEASE FAMILY M14 CARBOXYPEPTIDASE A,B"/>
    <property type="match status" value="1"/>
</dbReference>
<comment type="caution">
    <text evidence="5">The sequence shown here is derived from an EMBL/GenBank/DDBJ whole genome shotgun (WGS) entry which is preliminary data.</text>
</comment>
<dbReference type="SUPFAM" id="SSF53187">
    <property type="entry name" value="Zn-dependent exopeptidases"/>
    <property type="match status" value="1"/>
</dbReference>
<evidence type="ECO:0000256" key="3">
    <source>
        <dbReference type="PROSITE-ProRule" id="PRU01379"/>
    </source>
</evidence>
<evidence type="ECO:0000256" key="2">
    <source>
        <dbReference type="ARBA" id="ARBA00005988"/>
    </source>
</evidence>
<dbReference type="InterPro" id="IPR000834">
    <property type="entry name" value="Peptidase_M14"/>
</dbReference>
<evidence type="ECO:0000313" key="5">
    <source>
        <dbReference type="EMBL" id="KAJ1363499.1"/>
    </source>
</evidence>
<dbReference type="GO" id="GO:0008270">
    <property type="term" value="F:zinc ion binding"/>
    <property type="evidence" value="ECO:0007669"/>
    <property type="project" value="InterPro"/>
</dbReference>
<dbReference type="Pfam" id="PF00246">
    <property type="entry name" value="Peptidase_M14"/>
    <property type="match status" value="1"/>
</dbReference>
<feature type="domain" description="Peptidase M14" evidence="4">
    <location>
        <begin position="80"/>
        <end position="168"/>
    </location>
</feature>
<dbReference type="Proteomes" id="UP001196413">
    <property type="component" value="Unassembled WGS sequence"/>
</dbReference>
<dbReference type="EMBL" id="JAHQIW010004746">
    <property type="protein sequence ID" value="KAJ1363499.1"/>
    <property type="molecule type" value="Genomic_DNA"/>
</dbReference>
<comment type="cofactor">
    <cofactor evidence="1">
        <name>Zn(2+)</name>
        <dbReference type="ChEBI" id="CHEBI:29105"/>
    </cofactor>
</comment>
<dbReference type="GO" id="GO:0006508">
    <property type="term" value="P:proteolysis"/>
    <property type="evidence" value="ECO:0007669"/>
    <property type="project" value="InterPro"/>
</dbReference>
<reference evidence="5" key="1">
    <citation type="submission" date="2021-06" db="EMBL/GenBank/DDBJ databases">
        <title>Parelaphostrongylus tenuis whole genome reference sequence.</title>
        <authorList>
            <person name="Garwood T.J."/>
            <person name="Larsen P.A."/>
            <person name="Fountain-Jones N.M."/>
            <person name="Garbe J.R."/>
            <person name="Macchietto M.G."/>
            <person name="Kania S.A."/>
            <person name="Gerhold R.W."/>
            <person name="Richards J.E."/>
            <person name="Wolf T.M."/>
        </authorList>
    </citation>
    <scope>NUCLEOTIDE SEQUENCE</scope>
    <source>
        <strain evidence="5">MNPRO001-30</strain>
        <tissue evidence="5">Meninges</tissue>
    </source>
</reference>
<protein>
    <submittedName>
        <fullName evidence="5">Carboxypeptidase suro-1</fullName>
    </submittedName>
</protein>
<proteinExistence type="inferred from homology"/>
<dbReference type="AlphaFoldDB" id="A0AAD5NA14"/>
<evidence type="ECO:0000313" key="6">
    <source>
        <dbReference type="Proteomes" id="UP001196413"/>
    </source>
</evidence>
<dbReference type="Gene3D" id="3.40.630.10">
    <property type="entry name" value="Zn peptidases"/>
    <property type="match status" value="1"/>
</dbReference>
<gene>
    <name evidence="5" type="primary">SURO1</name>
    <name evidence="5" type="ORF">KIN20_023384</name>
</gene>
<name>A0AAD5NA14_PARTN</name>
<dbReference type="PROSITE" id="PS52035">
    <property type="entry name" value="PEPTIDASE_M14"/>
    <property type="match status" value="1"/>
</dbReference>
<evidence type="ECO:0000259" key="4">
    <source>
        <dbReference type="PROSITE" id="PS52035"/>
    </source>
</evidence>
<comment type="similarity">
    <text evidence="2 3">Belongs to the peptidase M14 family.</text>
</comment>